<comment type="caution">
    <text evidence="2">The sequence shown here is derived from an EMBL/GenBank/DDBJ whole genome shotgun (WGS) entry which is preliminary data.</text>
</comment>
<dbReference type="RefSeq" id="WP_055637466.1">
    <property type="nucleotide sequence ID" value="NZ_JBIRRP010000008.1"/>
</dbReference>
<keyword evidence="3" id="KW-1185">Reference proteome</keyword>
<dbReference type="InterPro" id="IPR025736">
    <property type="entry name" value="PucR_C-HTH_dom"/>
</dbReference>
<dbReference type="Gene3D" id="1.10.10.2840">
    <property type="entry name" value="PucR C-terminal helix-turn-helix domain"/>
    <property type="match status" value="1"/>
</dbReference>
<dbReference type="EMBL" id="LMWW01000003">
    <property type="protein sequence ID" value="KUN88590.1"/>
    <property type="molecule type" value="Genomic_DNA"/>
</dbReference>
<feature type="domain" description="PucR C-terminal helix-turn-helix" evidence="1">
    <location>
        <begin position="23"/>
        <end position="61"/>
    </location>
</feature>
<protein>
    <recommendedName>
        <fullName evidence="1">PucR C-terminal helix-turn-helix domain-containing protein</fullName>
    </recommendedName>
</protein>
<dbReference type="Pfam" id="PF13556">
    <property type="entry name" value="HTH_30"/>
    <property type="match status" value="1"/>
</dbReference>
<proteinExistence type="predicted"/>
<gene>
    <name evidence="2" type="ORF">AQJ64_02640</name>
</gene>
<dbReference type="STRING" id="1943.AQJ64_02640"/>
<name>A0A117RFX3_9ACTN</name>
<dbReference type="AlphaFoldDB" id="A0A117RFX3"/>
<evidence type="ECO:0000313" key="2">
    <source>
        <dbReference type="EMBL" id="KUN88590.1"/>
    </source>
</evidence>
<evidence type="ECO:0000313" key="3">
    <source>
        <dbReference type="Proteomes" id="UP000052982"/>
    </source>
</evidence>
<dbReference type="InterPro" id="IPR042070">
    <property type="entry name" value="PucR_C-HTH_sf"/>
</dbReference>
<dbReference type="OrthoDB" id="3663486at2"/>
<evidence type="ECO:0000259" key="1">
    <source>
        <dbReference type="Pfam" id="PF13556"/>
    </source>
</evidence>
<dbReference type="Proteomes" id="UP000052982">
    <property type="component" value="Unassembled WGS sequence"/>
</dbReference>
<sequence>MQAQRHEAVELLLTAAPGVRVILAAHHLFIHRNPLPRRLDRAQRLLPRPLAENSVHVAVALEITRWRASASVPFSHHGSPRGGDGARHTG</sequence>
<reference evidence="2 3" key="1">
    <citation type="submission" date="2015-10" db="EMBL/GenBank/DDBJ databases">
        <title>Draft genome sequence of Streptomyces griseoruber DSM 40281, type strain for the species Streptomyces griseoruber.</title>
        <authorList>
            <person name="Ruckert C."/>
            <person name="Winkler A."/>
            <person name="Kalinowski J."/>
            <person name="Kampfer P."/>
            <person name="Glaeser S."/>
        </authorList>
    </citation>
    <scope>NUCLEOTIDE SEQUENCE [LARGE SCALE GENOMIC DNA]</scope>
    <source>
        <strain evidence="2 3">DSM 40281</strain>
    </source>
</reference>
<accession>A0A117RFX3</accession>
<organism evidence="2 3">
    <name type="scientific">Streptomyces griseoruber</name>
    <dbReference type="NCBI Taxonomy" id="1943"/>
    <lineage>
        <taxon>Bacteria</taxon>
        <taxon>Bacillati</taxon>
        <taxon>Actinomycetota</taxon>
        <taxon>Actinomycetes</taxon>
        <taxon>Kitasatosporales</taxon>
        <taxon>Streptomycetaceae</taxon>
        <taxon>Streptomyces</taxon>
    </lineage>
</organism>